<accession>A0A381P8X8</accession>
<dbReference type="PANTHER" id="PTHR43943:SF2">
    <property type="entry name" value="DEHYDROGENASE_REDUCTASE 4"/>
    <property type="match status" value="1"/>
</dbReference>
<reference evidence="2" key="1">
    <citation type="submission" date="2018-05" db="EMBL/GenBank/DDBJ databases">
        <authorList>
            <person name="Lanie J.A."/>
            <person name="Ng W.-L."/>
            <person name="Kazmierczak K.M."/>
            <person name="Andrzejewski T.M."/>
            <person name="Davidsen T.M."/>
            <person name="Wayne K.J."/>
            <person name="Tettelin H."/>
            <person name="Glass J.I."/>
            <person name="Rusch D."/>
            <person name="Podicherti R."/>
            <person name="Tsui H.-C.T."/>
            <person name="Winkler M.E."/>
        </authorList>
    </citation>
    <scope>NUCLEOTIDE SEQUENCE</scope>
</reference>
<dbReference type="InterPro" id="IPR002347">
    <property type="entry name" value="SDR_fam"/>
</dbReference>
<dbReference type="PROSITE" id="PS00061">
    <property type="entry name" value="ADH_SHORT"/>
    <property type="match status" value="1"/>
</dbReference>
<dbReference type="EMBL" id="UINC01000916">
    <property type="protein sequence ID" value="SUZ63406.1"/>
    <property type="molecule type" value="Genomic_DNA"/>
</dbReference>
<dbReference type="Gene3D" id="3.40.50.720">
    <property type="entry name" value="NAD(P)-binding Rossmann-like Domain"/>
    <property type="match status" value="1"/>
</dbReference>
<evidence type="ECO:0000256" key="1">
    <source>
        <dbReference type="ARBA" id="ARBA00006484"/>
    </source>
</evidence>
<dbReference type="FunFam" id="3.40.50.720:FF:000084">
    <property type="entry name" value="Short-chain dehydrogenase reductase"/>
    <property type="match status" value="1"/>
</dbReference>
<dbReference type="SUPFAM" id="SSF51735">
    <property type="entry name" value="NAD(P)-binding Rossmann-fold domains"/>
    <property type="match status" value="1"/>
</dbReference>
<protein>
    <submittedName>
        <fullName evidence="2">Uncharacterized protein</fullName>
    </submittedName>
</protein>
<proteinExistence type="inferred from homology"/>
<dbReference type="InterPro" id="IPR020904">
    <property type="entry name" value="Sc_DH/Rdtase_CS"/>
</dbReference>
<dbReference type="Pfam" id="PF13561">
    <property type="entry name" value="adh_short_C2"/>
    <property type="match status" value="1"/>
</dbReference>
<evidence type="ECO:0000313" key="2">
    <source>
        <dbReference type="EMBL" id="SUZ63406.1"/>
    </source>
</evidence>
<dbReference type="AlphaFoldDB" id="A0A381P8X8"/>
<organism evidence="2">
    <name type="scientific">marine metagenome</name>
    <dbReference type="NCBI Taxonomy" id="408172"/>
    <lineage>
        <taxon>unclassified sequences</taxon>
        <taxon>metagenomes</taxon>
        <taxon>ecological metagenomes</taxon>
    </lineage>
</organism>
<sequence length="258" mass="27912">MKNRYKKLFDLNGKVAIITGSSRGIGASIAEALAEFGASVVVSSRSQESIDKVANKIIENGFDATPCACHVGDESQLKNLVDSTIDKYGKVDILVNNAGINPVFDRLENADEQLFDKIIDINVKAAFKLSKMTLEHMKNNNSGSIINISSVEGHKPDKGLGIYSVSKAAITMLTKSQAKEWGKYGVRSNAICPGLIKTKLSSALWKNEEMLEVWLGDLPIRRAGEPDEISGIAVYLASNASSYTTGETFNVDGGYMIN</sequence>
<dbReference type="InterPro" id="IPR036291">
    <property type="entry name" value="NAD(P)-bd_dom_sf"/>
</dbReference>
<comment type="similarity">
    <text evidence="1">Belongs to the short-chain dehydrogenases/reductases (SDR) family.</text>
</comment>
<dbReference type="PANTHER" id="PTHR43943">
    <property type="entry name" value="DEHYDROGENASE/REDUCTASE (SDR FAMILY) MEMBER 4"/>
    <property type="match status" value="1"/>
</dbReference>
<dbReference type="PRINTS" id="PR00081">
    <property type="entry name" value="GDHRDH"/>
</dbReference>
<dbReference type="PRINTS" id="PR00080">
    <property type="entry name" value="SDRFAMILY"/>
</dbReference>
<dbReference type="NCBIfam" id="NF005559">
    <property type="entry name" value="PRK07231.1"/>
    <property type="match status" value="1"/>
</dbReference>
<name>A0A381P8X8_9ZZZZ</name>
<gene>
    <name evidence="2" type="ORF">METZ01_LOCUS16260</name>
</gene>
<dbReference type="CDD" id="cd05233">
    <property type="entry name" value="SDR_c"/>
    <property type="match status" value="1"/>
</dbReference>